<dbReference type="InterPro" id="IPR052918">
    <property type="entry name" value="Motility_Chemotaxis_Reg"/>
</dbReference>
<dbReference type="SUPFAM" id="SSF101898">
    <property type="entry name" value="NHL repeat"/>
    <property type="match status" value="2"/>
</dbReference>
<protein>
    <recommendedName>
        <fullName evidence="5">Secreted protein</fullName>
    </recommendedName>
</protein>
<evidence type="ECO:0000313" key="4">
    <source>
        <dbReference type="Proteomes" id="UP000075635"/>
    </source>
</evidence>
<proteinExistence type="predicted"/>
<gene>
    <name evidence="3" type="ORF">BE17_28020</name>
</gene>
<evidence type="ECO:0000313" key="3">
    <source>
        <dbReference type="EMBL" id="KYF85846.1"/>
    </source>
</evidence>
<dbReference type="EMBL" id="JEMB01001607">
    <property type="protein sequence ID" value="KYF85846.1"/>
    <property type="molecule type" value="Genomic_DNA"/>
</dbReference>
<organism evidence="3 4">
    <name type="scientific">Sorangium cellulosum</name>
    <name type="common">Polyangium cellulosum</name>
    <dbReference type="NCBI Taxonomy" id="56"/>
    <lineage>
        <taxon>Bacteria</taxon>
        <taxon>Pseudomonadati</taxon>
        <taxon>Myxococcota</taxon>
        <taxon>Polyangia</taxon>
        <taxon>Polyangiales</taxon>
        <taxon>Polyangiaceae</taxon>
        <taxon>Sorangium</taxon>
    </lineage>
</organism>
<feature type="region of interest" description="Disordered" evidence="1">
    <location>
        <begin position="145"/>
        <end position="165"/>
    </location>
</feature>
<dbReference type="AlphaFoldDB" id="A0A150S0J5"/>
<evidence type="ECO:0000256" key="2">
    <source>
        <dbReference type="SAM" id="SignalP"/>
    </source>
</evidence>
<keyword evidence="2" id="KW-0732">Signal</keyword>
<dbReference type="PROSITE" id="PS51257">
    <property type="entry name" value="PROKAR_LIPOPROTEIN"/>
    <property type="match status" value="1"/>
</dbReference>
<evidence type="ECO:0008006" key="5">
    <source>
        <dbReference type="Google" id="ProtNLM"/>
    </source>
</evidence>
<dbReference type="Proteomes" id="UP000075635">
    <property type="component" value="Unassembled WGS sequence"/>
</dbReference>
<accession>A0A150S0J5</accession>
<comment type="caution">
    <text evidence="3">The sequence shown here is derived from an EMBL/GenBank/DDBJ whole genome shotgun (WGS) entry which is preliminary data.</text>
</comment>
<dbReference type="PANTHER" id="PTHR35580:SF1">
    <property type="entry name" value="PHYTASE-LIKE DOMAIN-CONTAINING PROTEIN"/>
    <property type="match status" value="1"/>
</dbReference>
<name>A0A150S0J5_SORCE</name>
<dbReference type="Gene3D" id="2.120.10.30">
    <property type="entry name" value="TolB, C-terminal domain"/>
    <property type="match status" value="1"/>
</dbReference>
<feature type="signal peptide" evidence="2">
    <location>
        <begin position="1"/>
        <end position="33"/>
    </location>
</feature>
<dbReference type="PANTHER" id="PTHR35580">
    <property type="entry name" value="CELL SURFACE GLYCOPROTEIN (S-LAYER PROTEIN)-LIKE PROTEIN"/>
    <property type="match status" value="1"/>
</dbReference>
<sequence>MRDLTRKLFRPALIPLLAIGCAVLQGLSGCAPADTAAAEDTHVRHVLVAQANIDQLPPGERLVLALDAEAVVYHIQLDPPLDVDRVVLRSGPLEASLRDALDALRARHLDPFAATDGRLVLAGDPASFDALSRAELEELRRVGSLSARAGSAPRPAPQTIDPDPCGEATRYARVDLGELRLWGSQVTLDCGPPPRPPLWAKLFGDSQDQAPHAVAVDGAGNVAITGSYIHGIDFGGGALPQARFNDAFVAMLDAAGNHLWSRGFPSPQGSYGNGVAIDGAGNVLIAGEFSGTVDLGGGPLTSVGTSSIFLAKLDPAGNHLWSKRFGSAGGRSGSRTIAVDGAGNVILAAVSSGGAIDLGGGPLPSAGDYDALVAKLDPAGNHLWSKRFGDASFQDGEGVAVDASGNVSFVGLLTGQADFGGGVLTSAGQNDIVVVKLDPLGNHLWSKVFGDADDQYGITIASDASGNVVVGGWFLGTVDFGGGPLVASGLNDGFAAMLDASGNHVWSRSIGGGNDAVISVALDASGNAAVLGSFEGVADLGGGPVPSAGANDIFVAKYDGAGGHVWSSRFGDTAVAYGGVAFDAAGDVYAAGELYGGVDFGSGPMTSAGGLDVFVVKLGP</sequence>
<reference evidence="3 4" key="1">
    <citation type="submission" date="2014-02" db="EMBL/GenBank/DDBJ databases">
        <title>The small core and large imbalanced accessory genome model reveals a collaborative survival strategy of Sorangium cellulosum strains in nature.</title>
        <authorList>
            <person name="Han K."/>
            <person name="Peng R."/>
            <person name="Blom J."/>
            <person name="Li Y.-Z."/>
        </authorList>
    </citation>
    <scope>NUCLEOTIDE SEQUENCE [LARGE SCALE GENOMIC DNA]</scope>
    <source>
        <strain evidence="3 4">So0011-07</strain>
    </source>
</reference>
<feature type="chain" id="PRO_5007568594" description="Secreted protein" evidence="2">
    <location>
        <begin position="34"/>
        <end position="620"/>
    </location>
</feature>
<evidence type="ECO:0000256" key="1">
    <source>
        <dbReference type="SAM" id="MobiDB-lite"/>
    </source>
</evidence>
<dbReference type="InterPro" id="IPR011042">
    <property type="entry name" value="6-blade_b-propeller_TolB-like"/>
</dbReference>